<dbReference type="InterPro" id="IPR022642">
    <property type="entry name" value="CheR_C"/>
</dbReference>
<proteinExistence type="predicted"/>
<dbReference type="SMART" id="SM00138">
    <property type="entry name" value="MeTrc"/>
    <property type="match status" value="1"/>
</dbReference>
<dbReference type="SUPFAM" id="SSF47757">
    <property type="entry name" value="Chemotaxis receptor methyltransferase CheR, N-terminal domain"/>
    <property type="match status" value="1"/>
</dbReference>
<feature type="active site" evidence="6">
    <location>
        <position position="13"/>
    </location>
</feature>
<feature type="region of interest" description="Disordered" evidence="8">
    <location>
        <begin position="468"/>
        <end position="502"/>
    </location>
</feature>
<dbReference type="Pfam" id="PF01739">
    <property type="entry name" value="CheR"/>
    <property type="match status" value="1"/>
</dbReference>
<dbReference type="CDD" id="cd00130">
    <property type="entry name" value="PAS"/>
    <property type="match status" value="1"/>
</dbReference>
<dbReference type="InterPro" id="IPR000673">
    <property type="entry name" value="Sig_transdc_resp-reg_Me-estase"/>
</dbReference>
<evidence type="ECO:0000256" key="2">
    <source>
        <dbReference type="ARBA" id="ARBA00012534"/>
    </source>
</evidence>
<name>A0A1V3A1C9_9GAMM</name>
<dbReference type="CDD" id="cd16434">
    <property type="entry name" value="CheB-CheR_fusion"/>
    <property type="match status" value="1"/>
</dbReference>
<evidence type="ECO:0000313" key="13">
    <source>
        <dbReference type="Proteomes" id="UP000189177"/>
    </source>
</evidence>
<dbReference type="Gene3D" id="3.40.50.150">
    <property type="entry name" value="Vaccinia Virus protein VP39"/>
    <property type="match status" value="1"/>
</dbReference>
<dbReference type="PROSITE" id="PS50122">
    <property type="entry name" value="CHEB"/>
    <property type="match status" value="1"/>
</dbReference>
<dbReference type="PANTHER" id="PTHR24422">
    <property type="entry name" value="CHEMOTAXIS PROTEIN METHYLTRANSFERASE"/>
    <property type="match status" value="1"/>
</dbReference>
<feature type="domain" description="PAS" evidence="9">
    <location>
        <begin position="836"/>
        <end position="907"/>
    </location>
</feature>
<comment type="caution">
    <text evidence="12">The sequence shown here is derived from an EMBL/GenBank/DDBJ whole genome shotgun (WGS) entry which is preliminary data.</text>
</comment>
<dbReference type="GO" id="GO:0032259">
    <property type="term" value="P:methylation"/>
    <property type="evidence" value="ECO:0007669"/>
    <property type="project" value="UniProtKB-KW"/>
</dbReference>
<feature type="active site" evidence="6">
    <location>
        <position position="132"/>
    </location>
</feature>
<dbReference type="InterPro" id="IPR029063">
    <property type="entry name" value="SAM-dependent_MTases_sf"/>
</dbReference>
<dbReference type="STRING" id="252474.B1A74_01860"/>
<dbReference type="Gene3D" id="3.30.450.20">
    <property type="entry name" value="PAS domain"/>
    <property type="match status" value="1"/>
</dbReference>
<evidence type="ECO:0000259" key="9">
    <source>
        <dbReference type="PROSITE" id="PS50112"/>
    </source>
</evidence>
<dbReference type="Pfam" id="PF01339">
    <property type="entry name" value="CheB_methylest"/>
    <property type="match status" value="1"/>
</dbReference>
<keyword evidence="5" id="KW-0949">S-adenosyl-L-methionine</keyword>
<dbReference type="InterPro" id="IPR000014">
    <property type="entry name" value="PAS"/>
</dbReference>
<evidence type="ECO:0000256" key="5">
    <source>
        <dbReference type="ARBA" id="ARBA00022691"/>
    </source>
</evidence>
<dbReference type="GO" id="GO:0008983">
    <property type="term" value="F:protein-glutamate O-methyltransferase activity"/>
    <property type="evidence" value="ECO:0007669"/>
    <property type="project" value="UniProtKB-EC"/>
</dbReference>
<feature type="domain" description="CheR-type methyltransferase" evidence="11">
    <location>
        <begin position="196"/>
        <end position="468"/>
    </location>
</feature>
<keyword evidence="6" id="KW-0145">Chemotaxis</keyword>
<dbReference type="Pfam" id="PF13596">
    <property type="entry name" value="PAS_10"/>
    <property type="match status" value="1"/>
</dbReference>
<dbReference type="Gene3D" id="1.10.155.10">
    <property type="entry name" value="Chemotaxis receptor methyltransferase CheR, N-terminal domain"/>
    <property type="match status" value="1"/>
</dbReference>
<feature type="domain" description="CheB-type methylesterase" evidence="10">
    <location>
        <begin position="1"/>
        <end position="190"/>
    </location>
</feature>
<keyword evidence="7" id="KW-0175">Coiled coil</keyword>
<evidence type="ECO:0000259" key="11">
    <source>
        <dbReference type="PROSITE" id="PS50123"/>
    </source>
</evidence>
<dbReference type="Pfam" id="PF00989">
    <property type="entry name" value="PAS"/>
    <property type="match status" value="1"/>
</dbReference>
<keyword evidence="6" id="KW-0378">Hydrolase</keyword>
<dbReference type="AlphaFoldDB" id="A0A1V3A1C9"/>
<dbReference type="InterPro" id="IPR050903">
    <property type="entry name" value="Bact_Chemotaxis_MeTrfase"/>
</dbReference>
<dbReference type="InterPro" id="IPR036804">
    <property type="entry name" value="CheR_N_sf"/>
</dbReference>
<dbReference type="InterPro" id="IPR022641">
    <property type="entry name" value="CheR_N"/>
</dbReference>
<evidence type="ECO:0000256" key="7">
    <source>
        <dbReference type="SAM" id="Coils"/>
    </source>
</evidence>
<dbReference type="GO" id="GO:0006355">
    <property type="term" value="P:regulation of DNA-templated transcription"/>
    <property type="evidence" value="ECO:0007669"/>
    <property type="project" value="InterPro"/>
</dbReference>
<dbReference type="Gene3D" id="3.40.50.180">
    <property type="entry name" value="Methylesterase CheB, C-terminal domain"/>
    <property type="match status" value="1"/>
</dbReference>
<reference evidence="12 13" key="1">
    <citation type="submission" date="2017-02" db="EMBL/GenBank/DDBJ databases">
        <title>Genomic diversity within the haloalkaliphilic genus Thioalkalivibrio.</title>
        <authorList>
            <person name="Ahn A.-C."/>
            <person name="Meier-Kolthoff J."/>
            <person name="Overmars L."/>
            <person name="Richter M."/>
            <person name="Woyke T."/>
            <person name="Sorokin D.Y."/>
            <person name="Muyzer G."/>
        </authorList>
    </citation>
    <scope>NUCLEOTIDE SEQUENCE [LARGE SCALE GENOMIC DNA]</scope>
    <source>
        <strain evidence="12 13">HL17</strain>
    </source>
</reference>
<dbReference type="InterPro" id="IPR035965">
    <property type="entry name" value="PAS-like_dom_sf"/>
</dbReference>
<organism evidence="12 13">
    <name type="scientific">Thioalkalivibrio halophilus</name>
    <dbReference type="NCBI Taxonomy" id="252474"/>
    <lineage>
        <taxon>Bacteria</taxon>
        <taxon>Pseudomonadati</taxon>
        <taxon>Pseudomonadota</taxon>
        <taxon>Gammaproteobacteria</taxon>
        <taxon>Chromatiales</taxon>
        <taxon>Ectothiorhodospiraceae</taxon>
        <taxon>Thioalkalivibrio</taxon>
    </lineage>
</organism>
<dbReference type="RefSeq" id="WP_077243605.1">
    <property type="nucleotide sequence ID" value="NZ_MUZR01000006.1"/>
</dbReference>
<dbReference type="EMBL" id="MUZR01000006">
    <property type="protein sequence ID" value="OOC11160.1"/>
    <property type="molecule type" value="Genomic_DNA"/>
</dbReference>
<dbReference type="SMART" id="SM00091">
    <property type="entry name" value="PAS"/>
    <property type="match status" value="2"/>
</dbReference>
<evidence type="ECO:0000313" key="12">
    <source>
        <dbReference type="EMBL" id="OOC11160.1"/>
    </source>
</evidence>
<evidence type="ECO:0000256" key="3">
    <source>
        <dbReference type="ARBA" id="ARBA00022603"/>
    </source>
</evidence>
<comment type="catalytic activity">
    <reaction evidence="1">
        <text>L-glutamyl-[protein] + S-adenosyl-L-methionine = [protein]-L-glutamate 5-O-methyl ester + S-adenosyl-L-homocysteine</text>
        <dbReference type="Rhea" id="RHEA:24452"/>
        <dbReference type="Rhea" id="RHEA-COMP:10208"/>
        <dbReference type="Rhea" id="RHEA-COMP:10311"/>
        <dbReference type="ChEBI" id="CHEBI:29973"/>
        <dbReference type="ChEBI" id="CHEBI:57856"/>
        <dbReference type="ChEBI" id="CHEBI:59789"/>
        <dbReference type="ChEBI" id="CHEBI:82795"/>
        <dbReference type="EC" id="2.1.1.80"/>
    </reaction>
</comment>
<dbReference type="NCBIfam" id="TIGR00229">
    <property type="entry name" value="sensory_box"/>
    <property type="match status" value="1"/>
</dbReference>
<dbReference type="PROSITE" id="PS50112">
    <property type="entry name" value="PAS"/>
    <property type="match status" value="1"/>
</dbReference>
<evidence type="ECO:0000256" key="1">
    <source>
        <dbReference type="ARBA" id="ARBA00001541"/>
    </source>
</evidence>
<evidence type="ECO:0000256" key="8">
    <source>
        <dbReference type="SAM" id="MobiDB-lite"/>
    </source>
</evidence>
<dbReference type="OrthoDB" id="9816309at2"/>
<dbReference type="SUPFAM" id="SSF52738">
    <property type="entry name" value="Methylesterase CheB, C-terminal domain"/>
    <property type="match status" value="1"/>
</dbReference>
<dbReference type="EC" id="2.1.1.80" evidence="2"/>
<dbReference type="GO" id="GO:0006935">
    <property type="term" value="P:chemotaxis"/>
    <property type="evidence" value="ECO:0007669"/>
    <property type="project" value="UniProtKB-UniRule"/>
</dbReference>
<dbReference type="InterPro" id="IPR000780">
    <property type="entry name" value="CheR_MeTrfase"/>
</dbReference>
<dbReference type="PROSITE" id="PS50123">
    <property type="entry name" value="CHER"/>
    <property type="match status" value="1"/>
</dbReference>
<dbReference type="Gene3D" id="1.10.287.2610">
    <property type="match status" value="1"/>
</dbReference>
<dbReference type="GO" id="GO:0000156">
    <property type="term" value="F:phosphorelay response regulator activity"/>
    <property type="evidence" value="ECO:0007669"/>
    <property type="project" value="InterPro"/>
</dbReference>
<dbReference type="PANTHER" id="PTHR24422:SF27">
    <property type="entry name" value="PROTEIN-GLUTAMATE O-METHYLTRANSFERASE"/>
    <property type="match status" value="1"/>
</dbReference>
<keyword evidence="13" id="KW-1185">Reference proteome</keyword>
<gene>
    <name evidence="12" type="ORF">B1A74_01860</name>
</gene>
<dbReference type="Pfam" id="PF03705">
    <property type="entry name" value="CheR_N"/>
    <property type="match status" value="1"/>
</dbReference>
<keyword evidence="4" id="KW-0808">Transferase</keyword>
<dbReference type="InterPro" id="IPR035909">
    <property type="entry name" value="CheB_C"/>
</dbReference>
<keyword evidence="3" id="KW-0489">Methyltransferase</keyword>
<dbReference type="SUPFAM" id="SSF53335">
    <property type="entry name" value="S-adenosyl-L-methionine-dependent methyltransferases"/>
    <property type="match status" value="1"/>
</dbReference>
<evidence type="ECO:0000256" key="6">
    <source>
        <dbReference type="PROSITE-ProRule" id="PRU00050"/>
    </source>
</evidence>
<dbReference type="GO" id="GO:0005737">
    <property type="term" value="C:cytoplasm"/>
    <property type="evidence" value="ECO:0007669"/>
    <property type="project" value="InterPro"/>
</dbReference>
<protein>
    <recommendedName>
        <fullName evidence="2">protein-glutamate O-methyltransferase</fullName>
        <ecNumber evidence="2">2.1.1.80</ecNumber>
    </recommendedName>
</protein>
<dbReference type="SUPFAM" id="SSF55785">
    <property type="entry name" value="PYP-like sensor domain (PAS domain)"/>
    <property type="match status" value="2"/>
</dbReference>
<dbReference type="PRINTS" id="PR00996">
    <property type="entry name" value="CHERMTFRASE"/>
</dbReference>
<dbReference type="Proteomes" id="UP000189177">
    <property type="component" value="Unassembled WGS sequence"/>
</dbReference>
<dbReference type="InterPro" id="IPR013767">
    <property type="entry name" value="PAS_fold"/>
</dbReference>
<evidence type="ECO:0000259" key="10">
    <source>
        <dbReference type="PROSITE" id="PS50122"/>
    </source>
</evidence>
<feature type="coiled-coil region" evidence="7">
    <location>
        <begin position="635"/>
        <end position="708"/>
    </location>
</feature>
<accession>A0A1V3A1C9</accession>
<evidence type="ECO:0000256" key="4">
    <source>
        <dbReference type="ARBA" id="ARBA00022679"/>
    </source>
</evidence>
<sequence length="958" mass="106998">MSTPDYIVGIGASAGGLEALDAFFQQMPPDSGLSFVVVQHLSPDYKSLMAELLSRHTEMPVQRAEDGETVAANQVYLIPPRKNLTLFHGKLILSEQDASRGVNLPIDVFLRSLAEDQGERAIAVILSGTGSDGTRGIRAIKEQGGMIMAQSADSAKFDGMPRSAAATGLPDFVLPPEEMPRLLQSFVQHPHSAKAEGPGVIVTDEDALTRIFALLREDSSIDFTFYKSSTVVRRIERRMTVNEIGELRDYARYLERHRDEVNTLRRELLIGVTSFFRDREVWEYLEQSVLPGLIENSGKNGLRFWVAGCSTGEEAYSLAIITREVMDRLGLTVDVKIFATDVDRNAVQNAGSGIYPESIVADLPPDLLAKYFQRQDEQFQIARRIREMVVFAPHDLLRDPPFTNIQLVSCRNLLIYLQPVLQKKVLDLFNFSLSADGVLVLGNSETVGDAPDTYEPVDQKLRIFRTRGKRRLPANQESREHSMRTGPSPSGPSGRAARQEHEEERLLGRLVETLGEEILPLILVVSQDLELRHVVGNPEGYLHMPTGRVHHDITRLATADLATPLATGLQKVFKTGERTSYSNVHLRLREEKQVVELRMLPLPTHKGQTPLAAVVIRPQHQQASSSDEAVVYDLDQETQQRIADLEAELQFTRENLQATVEELETANEELQASNEELQASNEELQSTNEELQSVNEELHTVNAEYQSKISELYELNNDLDNLLSANGIASLFLDSQLRIRRYTPALTEVCQITDGDIGGHLAEVCRRLGAQDLPELACQVQRERQPAEREVHLGRGRWYLLTMHPYQVGSEYTSSVVMSLVDVTHLKDTQRALEASQLHFRRLFDEAPHIILLLDPQGRIRELNRTAHERLGSALEDLESPDLRELIPAPPDDEGGHQALESLLKGAPLSEGRIRLRIPDGTEIPAEASGVPEMVEGRVTGARIVLRDMRERAQTGDG</sequence>
<feature type="active site" evidence="6">
    <location>
        <position position="40"/>
    </location>
</feature>
<dbReference type="GO" id="GO:0008984">
    <property type="term" value="F:protein-glutamate methylesterase activity"/>
    <property type="evidence" value="ECO:0007669"/>
    <property type="project" value="InterPro"/>
</dbReference>